<dbReference type="PANTHER" id="PTHR11964">
    <property type="entry name" value="S-ADENOSYLMETHIONINE SYNTHETASE"/>
    <property type="match status" value="1"/>
</dbReference>
<comment type="subunit">
    <text evidence="9">Homotetramer; dimer of dimers.</text>
</comment>
<dbReference type="GO" id="GO:0000287">
    <property type="term" value="F:magnesium ion binding"/>
    <property type="evidence" value="ECO:0007669"/>
    <property type="project" value="UniProtKB-UniRule"/>
</dbReference>
<dbReference type="Pfam" id="PF00438">
    <property type="entry name" value="S-AdoMet_synt_N"/>
    <property type="match status" value="1"/>
</dbReference>
<evidence type="ECO:0000313" key="14">
    <source>
        <dbReference type="EMBL" id="BAI70041.1"/>
    </source>
</evidence>
<evidence type="ECO:0000256" key="1">
    <source>
        <dbReference type="ARBA" id="ARBA00005224"/>
    </source>
</evidence>
<dbReference type="GO" id="GO:0005524">
    <property type="term" value="F:ATP binding"/>
    <property type="evidence" value="ECO:0007669"/>
    <property type="project" value="UniProtKB-UniRule"/>
</dbReference>
<keyword evidence="8 9" id="KW-0630">Potassium</keyword>
<dbReference type="eggNOG" id="COG0192">
    <property type="taxonomic scope" value="Bacteria"/>
</dbReference>
<feature type="domain" description="S-adenosylmethionine synthetase C-terminal" evidence="13">
    <location>
        <begin position="228"/>
        <end position="365"/>
    </location>
</feature>
<sequence length="377" mass="41774">MKRYIKMAESPMEGHPDKLADLIADALLDEFIRKDPYSRVSLEILLVSGMTFVSGHVSTESYVDIPGVVRNTIKEVGYNKPEYGFDADTSAVITSIEEQSPEIALGISSEGAGDTATVIGYACRETENYMPLPISLAHLLSKSISEMRKSGRAPFLRPDGKVLLTILYEDEKPLFVKDLVVFVQHDPDVSLDKLREFIHEEVLKKTLPQKLISEATRIMINPSGRFVMGGPIADVGQTGRKIVSDAYGDVAYSGGSAFSGKDPTKTDRSASYLARMMAKHVVACGFASRCMVQMAYAFGVSEVIAFDIETYGTEKVDKEKIKSALLEVFPTGPKKIIDFLDLRKPIYKKTACYGHFGKEDLSWEKLTKVEELKERLS</sequence>
<feature type="binding site" description="in other chain" evidence="9">
    <location>
        <position position="15"/>
    </location>
    <ligand>
        <name>ATP</name>
        <dbReference type="ChEBI" id="CHEBI:30616"/>
        <note>ligand shared between two neighboring subunits</note>
    </ligand>
</feature>
<evidence type="ECO:0000256" key="2">
    <source>
        <dbReference type="ARBA" id="ARBA00022563"/>
    </source>
</evidence>
<dbReference type="EMBL" id="AP011112">
    <property type="protein sequence ID" value="BAI70041.1"/>
    <property type="molecule type" value="Genomic_DNA"/>
</dbReference>
<dbReference type="AlphaFoldDB" id="D3DJN9"/>
<feature type="binding site" description="in other chain" evidence="9">
    <location>
        <position position="99"/>
    </location>
    <ligand>
        <name>L-methionine</name>
        <dbReference type="ChEBI" id="CHEBI:57844"/>
        <note>ligand shared between two neighboring subunits</note>
    </ligand>
</feature>
<evidence type="ECO:0000256" key="7">
    <source>
        <dbReference type="ARBA" id="ARBA00022842"/>
    </source>
</evidence>
<feature type="binding site" description="in other chain" evidence="9">
    <location>
        <begin position="159"/>
        <end position="161"/>
    </location>
    <ligand>
        <name>ATP</name>
        <dbReference type="ChEBI" id="CHEBI:30616"/>
        <note>ligand shared between two neighboring subunits</note>
    </ligand>
</feature>
<comment type="cofactor">
    <cofactor evidence="9">
        <name>Mg(2+)</name>
        <dbReference type="ChEBI" id="CHEBI:18420"/>
    </cofactor>
    <text evidence="9">Binds 2 divalent ions per subunit.</text>
</comment>
<keyword evidence="5 9" id="KW-0547">Nucleotide-binding</keyword>
<name>D3DJN9_HYDTT</name>
<dbReference type="Gene3D" id="3.30.300.10">
    <property type="match status" value="3"/>
</dbReference>
<feature type="binding site" description="in other chain" evidence="9">
    <location>
        <position position="265"/>
    </location>
    <ligand>
        <name>L-methionine</name>
        <dbReference type="ChEBI" id="CHEBI:57844"/>
        <note>ligand shared between two neighboring subunits</note>
    </ligand>
</feature>
<dbReference type="InterPro" id="IPR002133">
    <property type="entry name" value="S-AdoMet_synthetase"/>
</dbReference>
<dbReference type="UniPathway" id="UPA00315">
    <property type="reaction ID" value="UER00080"/>
</dbReference>
<feature type="domain" description="S-adenosylmethionine synthetase N-terminal" evidence="11">
    <location>
        <begin position="4"/>
        <end position="101"/>
    </location>
</feature>
<dbReference type="OrthoDB" id="9801686at2"/>
<feature type="binding site" evidence="9">
    <location>
        <position position="257"/>
    </location>
    <ligand>
        <name>ATP</name>
        <dbReference type="ChEBI" id="CHEBI:30616"/>
        <note>ligand shared between two neighboring subunits</note>
    </ligand>
</feature>
<comment type="catalytic activity">
    <reaction evidence="9">
        <text>L-methionine + ATP + H2O = S-adenosyl-L-methionine + phosphate + diphosphate</text>
        <dbReference type="Rhea" id="RHEA:21080"/>
        <dbReference type="ChEBI" id="CHEBI:15377"/>
        <dbReference type="ChEBI" id="CHEBI:30616"/>
        <dbReference type="ChEBI" id="CHEBI:33019"/>
        <dbReference type="ChEBI" id="CHEBI:43474"/>
        <dbReference type="ChEBI" id="CHEBI:57844"/>
        <dbReference type="ChEBI" id="CHEBI:59789"/>
        <dbReference type="EC" id="2.5.1.6"/>
    </reaction>
</comment>
<proteinExistence type="inferred from homology"/>
<feature type="binding site" description="in other chain" evidence="9">
    <location>
        <begin position="240"/>
        <end position="241"/>
    </location>
    <ligand>
        <name>ATP</name>
        <dbReference type="ChEBI" id="CHEBI:30616"/>
        <note>ligand shared between two neighboring subunits</note>
    </ligand>
</feature>
<comment type="subcellular location">
    <subcellularLocation>
        <location evidence="9">Cytoplasm</location>
    </subcellularLocation>
</comment>
<evidence type="ECO:0000256" key="4">
    <source>
        <dbReference type="ARBA" id="ARBA00022723"/>
    </source>
</evidence>
<dbReference type="GO" id="GO:0005737">
    <property type="term" value="C:cytoplasm"/>
    <property type="evidence" value="ECO:0007669"/>
    <property type="project" value="UniProtKB-SubCell"/>
</dbReference>
<feature type="domain" description="S-adenosylmethionine synthetase central" evidence="12">
    <location>
        <begin position="110"/>
        <end position="226"/>
    </location>
</feature>
<accession>D3DJN9</accession>
<protein>
    <recommendedName>
        <fullName evidence="9">S-adenosylmethionine synthase</fullName>
        <shortName evidence="9">AdoMet synthase</shortName>
        <ecNumber evidence="9">2.5.1.6</ecNumber>
    </recommendedName>
    <alternativeName>
        <fullName evidence="9">MAT</fullName>
    </alternativeName>
    <alternativeName>
        <fullName evidence="9">Methionine adenosyltransferase</fullName>
    </alternativeName>
</protein>
<feature type="binding site" evidence="9">
    <location>
        <position position="17"/>
    </location>
    <ligand>
        <name>Mg(2+)</name>
        <dbReference type="ChEBI" id="CHEBI:18420"/>
    </ligand>
</feature>
<evidence type="ECO:0000259" key="11">
    <source>
        <dbReference type="Pfam" id="PF00438"/>
    </source>
</evidence>
<evidence type="ECO:0000313" key="15">
    <source>
        <dbReference type="Proteomes" id="UP000002574"/>
    </source>
</evidence>
<organism evidence="14 15">
    <name type="scientific">Hydrogenobacter thermophilus (strain DSM 6534 / IAM 12695 / TK-6)</name>
    <dbReference type="NCBI Taxonomy" id="608538"/>
    <lineage>
        <taxon>Bacteria</taxon>
        <taxon>Pseudomonadati</taxon>
        <taxon>Aquificota</taxon>
        <taxon>Aquificia</taxon>
        <taxon>Aquificales</taxon>
        <taxon>Aquificaceae</taxon>
        <taxon>Hydrogenobacter</taxon>
    </lineage>
</organism>
<dbReference type="GO" id="GO:0006730">
    <property type="term" value="P:one-carbon metabolic process"/>
    <property type="evidence" value="ECO:0007669"/>
    <property type="project" value="UniProtKB-KW"/>
</dbReference>
<dbReference type="SUPFAM" id="SSF55973">
    <property type="entry name" value="S-adenosylmethionine synthetase"/>
    <property type="match status" value="3"/>
</dbReference>
<evidence type="ECO:0000256" key="6">
    <source>
        <dbReference type="ARBA" id="ARBA00022840"/>
    </source>
</evidence>
<evidence type="ECO:0000256" key="8">
    <source>
        <dbReference type="ARBA" id="ARBA00022958"/>
    </source>
</evidence>
<evidence type="ECO:0000256" key="3">
    <source>
        <dbReference type="ARBA" id="ARBA00022679"/>
    </source>
</evidence>
<dbReference type="EC" id="2.5.1.6" evidence="9"/>
<dbReference type="InterPro" id="IPR022628">
    <property type="entry name" value="S-AdoMet_synt_N"/>
</dbReference>
<dbReference type="PATRIC" id="fig|608538.5.peg.1612"/>
<dbReference type="InterPro" id="IPR022630">
    <property type="entry name" value="S-AdoMet_synt_C"/>
</dbReference>
<gene>
    <name evidence="14" type="primary">metK1</name>
    <name evidence="9" type="synonym">metK</name>
    <name evidence="14" type="ordered locus">HTH_1593</name>
</gene>
<dbReference type="CDD" id="cd18079">
    <property type="entry name" value="S-AdoMet_synt"/>
    <property type="match status" value="1"/>
</dbReference>
<dbReference type="InterPro" id="IPR022636">
    <property type="entry name" value="S-AdoMet_synthetase_sfam"/>
</dbReference>
<dbReference type="GO" id="GO:0006556">
    <property type="term" value="P:S-adenosylmethionine biosynthetic process"/>
    <property type="evidence" value="ECO:0007669"/>
    <property type="project" value="UniProtKB-UniRule"/>
</dbReference>
<comment type="cofactor">
    <cofactor evidence="9">
        <name>K(+)</name>
        <dbReference type="ChEBI" id="CHEBI:29103"/>
    </cofactor>
    <text evidence="9">Binds 1 potassium ion per subunit.</text>
</comment>
<dbReference type="Pfam" id="PF02772">
    <property type="entry name" value="S-AdoMet_synt_M"/>
    <property type="match status" value="1"/>
</dbReference>
<evidence type="ECO:0000259" key="13">
    <source>
        <dbReference type="Pfam" id="PF02773"/>
    </source>
</evidence>
<evidence type="ECO:0000259" key="12">
    <source>
        <dbReference type="Pfam" id="PF02772"/>
    </source>
</evidence>
<feature type="binding site" evidence="9">
    <location>
        <position position="234"/>
    </location>
    <ligand>
        <name>L-methionine</name>
        <dbReference type="ChEBI" id="CHEBI:57844"/>
        <note>ligand shared between two neighboring subunits</note>
    </ligand>
</feature>
<comment type="similarity">
    <text evidence="9 10">Belongs to the AdoMet synthase family.</text>
</comment>
<feature type="binding site" evidence="9">
    <location>
        <position position="261"/>
    </location>
    <ligand>
        <name>ATP</name>
        <dbReference type="ChEBI" id="CHEBI:30616"/>
        <note>ligand shared between two neighboring subunits</note>
    </ligand>
</feature>
<evidence type="ECO:0000256" key="9">
    <source>
        <dbReference type="HAMAP-Rule" id="MF_00086"/>
    </source>
</evidence>
<reference evidence="14 15" key="1">
    <citation type="journal article" date="2010" name="J. Bacteriol.">
        <title>Complete genome sequence of the thermophilic, obligately chemolithoautotrophic hydrogen-oxidizing bacterium Hydrogenobacter thermophilus TK-6.</title>
        <authorList>
            <person name="Arai H."/>
            <person name="Kanbe H."/>
            <person name="Ishii M."/>
            <person name="Igarashi Y."/>
        </authorList>
    </citation>
    <scope>NUCLEOTIDE SEQUENCE [LARGE SCALE GENOMIC DNA]</scope>
    <source>
        <strain evidence="15">DSM 6534 / IAM 12695 / TK-6 [Tokyo]</strain>
    </source>
</reference>
<keyword evidence="3 9" id="KW-0808">Transferase</keyword>
<evidence type="ECO:0000256" key="5">
    <source>
        <dbReference type="ARBA" id="ARBA00022741"/>
    </source>
</evidence>
<dbReference type="InterPro" id="IPR022629">
    <property type="entry name" value="S-AdoMet_synt_central"/>
</dbReference>
<keyword evidence="6 9" id="KW-0067">ATP-binding</keyword>
<comment type="function">
    <text evidence="9">Catalyzes the formation of S-adenosylmethionine (AdoMet) from methionine and ATP. The overall synthetic reaction is composed of two sequential steps, AdoMet formation and the subsequent tripolyphosphate hydrolysis which occurs prior to release of AdoMet from the enzyme.</text>
</comment>
<keyword evidence="2 9" id="KW-0554">One-carbon metabolism</keyword>
<keyword evidence="4 9" id="KW-0479">Metal-binding</keyword>
<dbReference type="FunFam" id="3.30.300.10:FF:000003">
    <property type="entry name" value="S-adenosylmethionine synthase"/>
    <property type="match status" value="1"/>
</dbReference>
<dbReference type="Proteomes" id="UP000002574">
    <property type="component" value="Chromosome"/>
</dbReference>
<dbReference type="Pfam" id="PF02773">
    <property type="entry name" value="S-AdoMet_synt_C"/>
    <property type="match status" value="1"/>
</dbReference>
<evidence type="ECO:0000256" key="10">
    <source>
        <dbReference type="RuleBase" id="RU004462"/>
    </source>
</evidence>
<feature type="binding site" evidence="9">
    <location>
        <position position="234"/>
    </location>
    <ligand>
        <name>ATP</name>
        <dbReference type="ChEBI" id="CHEBI:30616"/>
        <note>ligand shared between two neighboring subunits</note>
    </ligand>
</feature>
<keyword evidence="15" id="KW-1185">Reference proteome</keyword>
<dbReference type="HAMAP" id="MF_00086">
    <property type="entry name" value="S_AdoMet_synth1"/>
    <property type="match status" value="1"/>
</dbReference>
<keyword evidence="7 9" id="KW-0460">Magnesium</keyword>
<feature type="binding site" evidence="9">
    <location>
        <position position="43"/>
    </location>
    <ligand>
        <name>K(+)</name>
        <dbReference type="ChEBI" id="CHEBI:29103"/>
    </ligand>
</feature>
<keyword evidence="9" id="KW-0963">Cytoplasm</keyword>
<dbReference type="NCBIfam" id="TIGR01034">
    <property type="entry name" value="metK"/>
    <property type="match status" value="1"/>
</dbReference>
<dbReference type="STRING" id="608538.HTH_1593"/>
<dbReference type="GO" id="GO:0004478">
    <property type="term" value="F:methionine adenosyltransferase activity"/>
    <property type="evidence" value="ECO:0007669"/>
    <property type="project" value="UniProtKB-UniRule"/>
</dbReference>
<feature type="binding site" description="in other chain" evidence="9">
    <location>
        <begin position="225"/>
        <end position="226"/>
    </location>
    <ligand>
        <name>ATP</name>
        <dbReference type="ChEBI" id="CHEBI:30616"/>
        <note>ligand shared between two neighboring subunits</note>
    </ligand>
</feature>
<dbReference type="KEGG" id="hth:HTH_1593"/>
<comment type="pathway">
    <text evidence="1 9">Amino-acid biosynthesis; S-adenosyl-L-methionine biosynthesis; S-adenosyl-L-methionine from L-methionine: step 1/1.</text>
</comment>
<dbReference type="PIRSF" id="PIRSF000497">
    <property type="entry name" value="MAT"/>
    <property type="match status" value="1"/>
</dbReference>
<comment type="caution">
    <text evidence="9">Lacks conserved residue(s) required for the propagation of feature annotation.</text>
</comment>
<dbReference type="RefSeq" id="WP_012964221.1">
    <property type="nucleotide sequence ID" value="NC_013799.1"/>
</dbReference>
<dbReference type="KEGG" id="hte:Hydth_1581"/>
<feature type="region of interest" description="Flexible loop" evidence="9">
    <location>
        <begin position="99"/>
        <end position="109"/>
    </location>
</feature>